<dbReference type="GO" id="GO:0016020">
    <property type="term" value="C:membrane"/>
    <property type="evidence" value="ECO:0007669"/>
    <property type="project" value="InterPro"/>
</dbReference>
<dbReference type="EMBL" id="JAODUP010000136">
    <property type="protein sequence ID" value="KAK2160318.1"/>
    <property type="molecule type" value="Genomic_DNA"/>
</dbReference>
<dbReference type="GO" id="GO:0005230">
    <property type="term" value="F:extracellular ligand-gated monoatomic ion channel activity"/>
    <property type="evidence" value="ECO:0007669"/>
    <property type="project" value="InterPro"/>
</dbReference>
<proteinExistence type="predicted"/>
<accession>A0AAD9JXJ4</accession>
<name>A0AAD9JXJ4_9ANNE</name>
<feature type="chain" id="PRO_5042045631" description="Neurotransmitter-gated ion-channel ligand-binding domain-containing protein" evidence="1">
    <location>
        <begin position="27"/>
        <end position="77"/>
    </location>
</feature>
<evidence type="ECO:0000313" key="4">
    <source>
        <dbReference type="Proteomes" id="UP001208570"/>
    </source>
</evidence>
<organism evidence="3 4">
    <name type="scientific">Paralvinella palmiformis</name>
    <dbReference type="NCBI Taxonomy" id="53620"/>
    <lineage>
        <taxon>Eukaryota</taxon>
        <taxon>Metazoa</taxon>
        <taxon>Spiralia</taxon>
        <taxon>Lophotrochozoa</taxon>
        <taxon>Annelida</taxon>
        <taxon>Polychaeta</taxon>
        <taxon>Sedentaria</taxon>
        <taxon>Canalipalpata</taxon>
        <taxon>Terebellida</taxon>
        <taxon>Terebelliformia</taxon>
        <taxon>Alvinellidae</taxon>
        <taxon>Paralvinella</taxon>
    </lineage>
</organism>
<keyword evidence="1" id="KW-0732">Signal</keyword>
<dbReference type="Proteomes" id="UP001208570">
    <property type="component" value="Unassembled WGS sequence"/>
</dbReference>
<dbReference type="SUPFAM" id="SSF63712">
    <property type="entry name" value="Nicotinic receptor ligand binding domain-like"/>
    <property type="match status" value="1"/>
</dbReference>
<feature type="domain" description="Neurotransmitter-gated ion-channel ligand-binding" evidence="2">
    <location>
        <begin position="31"/>
        <end position="72"/>
    </location>
</feature>
<sequence length="77" mass="8539">MARSSAHARLGLGLLLVASLLCPASANHNAKRLYEMLFRKKGYNRIVRPVMNESDRISVKIGLKLSQLIDVVSRPGH</sequence>
<dbReference type="AlphaFoldDB" id="A0AAD9JXJ4"/>
<dbReference type="InterPro" id="IPR036734">
    <property type="entry name" value="Neur_chan_lig-bd_sf"/>
</dbReference>
<gene>
    <name evidence="3" type="ORF">LSH36_136g05033</name>
</gene>
<reference evidence="3" key="1">
    <citation type="journal article" date="2023" name="Mol. Biol. Evol.">
        <title>Third-Generation Sequencing Reveals the Adaptive Role of the Epigenome in Three Deep-Sea Polychaetes.</title>
        <authorList>
            <person name="Perez M."/>
            <person name="Aroh O."/>
            <person name="Sun Y."/>
            <person name="Lan Y."/>
            <person name="Juniper S.K."/>
            <person name="Young C.R."/>
            <person name="Angers B."/>
            <person name="Qian P.Y."/>
        </authorList>
    </citation>
    <scope>NUCLEOTIDE SEQUENCE</scope>
    <source>
        <strain evidence="3">P08H-3</strain>
    </source>
</reference>
<comment type="caution">
    <text evidence="3">The sequence shown here is derived from an EMBL/GenBank/DDBJ whole genome shotgun (WGS) entry which is preliminary data.</text>
</comment>
<evidence type="ECO:0000313" key="3">
    <source>
        <dbReference type="EMBL" id="KAK2160318.1"/>
    </source>
</evidence>
<feature type="signal peptide" evidence="1">
    <location>
        <begin position="1"/>
        <end position="26"/>
    </location>
</feature>
<evidence type="ECO:0000259" key="2">
    <source>
        <dbReference type="Pfam" id="PF02931"/>
    </source>
</evidence>
<dbReference type="Pfam" id="PF02931">
    <property type="entry name" value="Neur_chan_LBD"/>
    <property type="match status" value="1"/>
</dbReference>
<keyword evidence="4" id="KW-1185">Reference proteome</keyword>
<protein>
    <recommendedName>
        <fullName evidence="2">Neurotransmitter-gated ion-channel ligand-binding domain-containing protein</fullName>
    </recommendedName>
</protein>
<evidence type="ECO:0000256" key="1">
    <source>
        <dbReference type="SAM" id="SignalP"/>
    </source>
</evidence>
<dbReference type="Gene3D" id="2.70.170.10">
    <property type="entry name" value="Neurotransmitter-gated ion-channel ligand-binding domain"/>
    <property type="match status" value="1"/>
</dbReference>
<dbReference type="InterPro" id="IPR006202">
    <property type="entry name" value="Neur_chan_lig-bd"/>
</dbReference>